<dbReference type="EMBL" id="GBRD01004439">
    <property type="protein sequence ID" value="JAG61382.1"/>
    <property type="molecule type" value="Transcribed_RNA"/>
</dbReference>
<feature type="signal peptide" evidence="1">
    <location>
        <begin position="1"/>
        <end position="20"/>
    </location>
</feature>
<organism evidence="2">
    <name type="scientific">Lygus hesperus</name>
    <name type="common">Western plant bug</name>
    <dbReference type="NCBI Taxonomy" id="30085"/>
    <lineage>
        <taxon>Eukaryota</taxon>
        <taxon>Metazoa</taxon>
        <taxon>Ecdysozoa</taxon>
        <taxon>Arthropoda</taxon>
        <taxon>Hexapoda</taxon>
        <taxon>Insecta</taxon>
        <taxon>Pterygota</taxon>
        <taxon>Neoptera</taxon>
        <taxon>Paraneoptera</taxon>
        <taxon>Hemiptera</taxon>
        <taxon>Heteroptera</taxon>
        <taxon>Panheteroptera</taxon>
        <taxon>Cimicomorpha</taxon>
        <taxon>Miridae</taxon>
        <taxon>Mirini</taxon>
        <taxon>Lygus</taxon>
    </lineage>
</organism>
<proteinExistence type="predicted"/>
<reference evidence="2" key="1">
    <citation type="submission" date="2014-09" db="EMBL/GenBank/DDBJ databases">
        <authorList>
            <person name="Magalhaes I.L.F."/>
            <person name="Oliveira U."/>
            <person name="Santos F.R."/>
            <person name="Vidigal T.H.D.A."/>
            <person name="Brescovit A.D."/>
            <person name="Santos A.J."/>
        </authorList>
    </citation>
    <scope>NUCLEOTIDE SEQUENCE</scope>
</reference>
<keyword evidence="1" id="KW-0732">Signal</keyword>
<evidence type="ECO:0000313" key="2">
    <source>
        <dbReference type="EMBL" id="JAG61382.1"/>
    </source>
</evidence>
<dbReference type="AlphaFoldDB" id="A0A0K8T764"/>
<accession>A0A0K8T764</accession>
<protein>
    <submittedName>
        <fullName evidence="2">Uncharacterized protein</fullName>
    </submittedName>
</protein>
<evidence type="ECO:0000256" key="1">
    <source>
        <dbReference type="SAM" id="SignalP"/>
    </source>
</evidence>
<feature type="chain" id="PRO_5005519858" evidence="1">
    <location>
        <begin position="21"/>
        <end position="117"/>
    </location>
</feature>
<name>A0A0K8T764_LYGHE</name>
<sequence length="117" mass="13262">MMKVPTVVILVLTLCAFSEPAKPLKKQKKLGDCVGCIEPYTGDWDVVLNIIKDNVPDFDDKLTLAIYEKFDVGETDYVVYQNSNNEICISSFLFTPPFETSPPHFTNYKVSCMPFIK</sequence>